<feature type="domain" description="4Fe-4S ferredoxin-type" evidence="8">
    <location>
        <begin position="200"/>
        <end position="229"/>
    </location>
</feature>
<feature type="domain" description="4Fe-4S ferredoxin-type" evidence="8">
    <location>
        <begin position="234"/>
        <end position="257"/>
    </location>
</feature>
<dbReference type="KEGG" id="tfr:BR63_00680"/>
<evidence type="ECO:0000256" key="7">
    <source>
        <dbReference type="SAM" id="Phobius"/>
    </source>
</evidence>
<keyword evidence="3" id="KW-0479">Metal-binding</keyword>
<feature type="transmembrane region" description="Helical" evidence="7">
    <location>
        <begin position="67"/>
        <end position="94"/>
    </location>
</feature>
<evidence type="ECO:0000313" key="10">
    <source>
        <dbReference type="Proteomes" id="UP000515847"/>
    </source>
</evidence>
<feature type="transmembrane region" description="Helical" evidence="7">
    <location>
        <begin position="124"/>
        <end position="142"/>
    </location>
</feature>
<name>A0A7G6DYR4_THEFR</name>
<dbReference type="GO" id="GO:0051536">
    <property type="term" value="F:iron-sulfur cluster binding"/>
    <property type="evidence" value="ECO:0007669"/>
    <property type="project" value="UniProtKB-KW"/>
</dbReference>
<dbReference type="GO" id="GO:0005886">
    <property type="term" value="C:plasma membrane"/>
    <property type="evidence" value="ECO:0007669"/>
    <property type="project" value="UniProtKB-SubCell"/>
</dbReference>
<accession>A0A7G6DYR4</accession>
<evidence type="ECO:0000256" key="2">
    <source>
        <dbReference type="ARBA" id="ARBA00022475"/>
    </source>
</evidence>
<feature type="transmembrane region" description="Helical" evidence="7">
    <location>
        <begin position="183"/>
        <end position="200"/>
    </location>
</feature>
<evidence type="ECO:0000256" key="3">
    <source>
        <dbReference type="ARBA" id="ARBA00022723"/>
    </source>
</evidence>
<reference evidence="9 10" key="1">
    <citation type="journal article" date="2019" name="Front. Microbiol.">
        <title>Thermoanaerosceptrum fracticalcis gen. nov. sp. nov., a Novel Fumarate-Fermenting Microorganism From a Deep Fractured Carbonate Aquifer of the US Great Basin.</title>
        <authorList>
            <person name="Hamilton-Brehm S.D."/>
            <person name="Stewart L.E."/>
            <person name="Zavarin M."/>
            <person name="Caldwell M."/>
            <person name="Lawson P.A."/>
            <person name="Onstott T.C."/>
            <person name="Grzymski J."/>
            <person name="Neveux I."/>
            <person name="Lollar B.S."/>
            <person name="Russell C.E."/>
            <person name="Moser D.P."/>
        </authorList>
    </citation>
    <scope>NUCLEOTIDE SEQUENCE [LARGE SCALE GENOMIC DNA]</scope>
    <source>
        <strain evidence="9 10">DRI-13</strain>
    </source>
</reference>
<dbReference type="GO" id="GO:0046872">
    <property type="term" value="F:metal ion binding"/>
    <property type="evidence" value="ECO:0007669"/>
    <property type="project" value="UniProtKB-KW"/>
</dbReference>
<dbReference type="PROSITE" id="PS51379">
    <property type="entry name" value="4FE4S_FER_2"/>
    <property type="match status" value="2"/>
</dbReference>
<dbReference type="InterPro" id="IPR017900">
    <property type="entry name" value="4Fe4S_Fe_S_CS"/>
</dbReference>
<dbReference type="Gene3D" id="3.30.70.20">
    <property type="match status" value="1"/>
</dbReference>
<protein>
    <submittedName>
        <fullName evidence="9">4Fe-4S binding protein</fullName>
    </submittedName>
</protein>
<dbReference type="AlphaFoldDB" id="A0A7G6DYR4"/>
<dbReference type="PANTHER" id="PTHR30224">
    <property type="entry name" value="ELECTRON TRANSPORT PROTEIN"/>
    <property type="match status" value="1"/>
</dbReference>
<dbReference type="InterPro" id="IPR017896">
    <property type="entry name" value="4Fe4S_Fe-S-bd"/>
</dbReference>
<comment type="subcellular location">
    <subcellularLocation>
        <location evidence="1">Cell membrane</location>
    </subcellularLocation>
</comment>
<evidence type="ECO:0000256" key="1">
    <source>
        <dbReference type="ARBA" id="ARBA00004236"/>
    </source>
</evidence>
<dbReference type="OrthoDB" id="9806398at2"/>
<keyword evidence="2" id="KW-1003">Cell membrane</keyword>
<organism evidence="9 10">
    <name type="scientific">Thermanaerosceptrum fracticalcis</name>
    <dbReference type="NCBI Taxonomy" id="1712410"/>
    <lineage>
        <taxon>Bacteria</taxon>
        <taxon>Bacillati</taxon>
        <taxon>Bacillota</taxon>
        <taxon>Clostridia</taxon>
        <taxon>Eubacteriales</taxon>
        <taxon>Peptococcaceae</taxon>
        <taxon>Thermanaerosceptrum</taxon>
    </lineage>
</organism>
<dbReference type="SUPFAM" id="SSF54862">
    <property type="entry name" value="4Fe-4S ferredoxins"/>
    <property type="match status" value="1"/>
</dbReference>
<dbReference type="PANTHER" id="PTHR30224:SF4">
    <property type="entry name" value="ELECTRON TRANSPORT PROTEIN YCCM-RELATED"/>
    <property type="match status" value="1"/>
</dbReference>
<keyword evidence="7" id="KW-0812">Transmembrane</keyword>
<keyword evidence="7" id="KW-1133">Transmembrane helix</keyword>
<sequence>MKKQNILSPRMIVQTIFLVIVALFVFSPYLFDKSSKAESLCPLGGLESLPQVIMGTNLLNHINPSNVVLLVAIIISTLLVGRQFCSWICPLGTLQEWMSNLGKKLKLTIAVPEKVEKILAKLKYVILFLILFGTYTTATLVFRELDPFYALFHLANPTLSGAFIVFALVLVLSLFIPRVWCRFLCPLGAFVNILSIASLVKPYRNENKCIGCGLCDRKCPVQVQVSKSTVLLNDSCNHCLDCMDACPKKGALDFKLGYVPSKKSEKEVNHNA</sequence>
<dbReference type="RefSeq" id="WP_051965969.1">
    <property type="nucleotide sequence ID" value="NZ_CP045798.1"/>
</dbReference>
<gene>
    <name evidence="9" type="ORF">BR63_00680</name>
</gene>
<keyword evidence="6 7" id="KW-0472">Membrane</keyword>
<dbReference type="Pfam" id="PF13237">
    <property type="entry name" value="Fer4_10"/>
    <property type="match status" value="1"/>
</dbReference>
<evidence type="ECO:0000313" key="9">
    <source>
        <dbReference type="EMBL" id="QNB44968.1"/>
    </source>
</evidence>
<keyword evidence="5" id="KW-0411">Iron-sulfur</keyword>
<dbReference type="EMBL" id="CP045798">
    <property type="protein sequence ID" value="QNB44968.1"/>
    <property type="molecule type" value="Genomic_DNA"/>
</dbReference>
<feature type="transmembrane region" description="Helical" evidence="7">
    <location>
        <begin position="12"/>
        <end position="31"/>
    </location>
</feature>
<evidence type="ECO:0000259" key="8">
    <source>
        <dbReference type="PROSITE" id="PS51379"/>
    </source>
</evidence>
<keyword evidence="4" id="KW-0408">Iron</keyword>
<dbReference type="InterPro" id="IPR052378">
    <property type="entry name" value="NosR_regulator"/>
</dbReference>
<dbReference type="Pfam" id="PF12801">
    <property type="entry name" value="Fer4_5"/>
    <property type="match status" value="2"/>
</dbReference>
<evidence type="ECO:0000256" key="5">
    <source>
        <dbReference type="ARBA" id="ARBA00023014"/>
    </source>
</evidence>
<keyword evidence="10" id="KW-1185">Reference proteome</keyword>
<dbReference type="Proteomes" id="UP000515847">
    <property type="component" value="Chromosome"/>
</dbReference>
<dbReference type="PROSITE" id="PS00198">
    <property type="entry name" value="4FE4S_FER_1"/>
    <property type="match status" value="2"/>
</dbReference>
<feature type="transmembrane region" description="Helical" evidence="7">
    <location>
        <begin position="154"/>
        <end position="176"/>
    </location>
</feature>
<proteinExistence type="predicted"/>
<evidence type="ECO:0000256" key="6">
    <source>
        <dbReference type="ARBA" id="ARBA00023136"/>
    </source>
</evidence>
<evidence type="ECO:0000256" key="4">
    <source>
        <dbReference type="ARBA" id="ARBA00023004"/>
    </source>
</evidence>